<comment type="caution">
    <text evidence="1">The sequence shown here is derived from an EMBL/GenBank/DDBJ whole genome shotgun (WGS) entry which is preliminary data.</text>
</comment>
<accession>A0A0F9RLK8</accession>
<organism evidence="1">
    <name type="scientific">marine sediment metagenome</name>
    <dbReference type="NCBI Taxonomy" id="412755"/>
    <lineage>
        <taxon>unclassified sequences</taxon>
        <taxon>metagenomes</taxon>
        <taxon>ecological metagenomes</taxon>
    </lineage>
</organism>
<name>A0A0F9RLK8_9ZZZZ</name>
<evidence type="ECO:0000313" key="1">
    <source>
        <dbReference type="EMBL" id="KKN25856.1"/>
    </source>
</evidence>
<sequence length="92" mass="11000">MWNAILSFFRGKSPQSVRWEEVRRQILKRGRNYMISKCKNGTALKFEETPYYYKVAVGKRTWYWNSDTGEFDGTSFRVADKVGMLWVKSRFI</sequence>
<dbReference type="AlphaFoldDB" id="A0A0F9RLK8"/>
<dbReference type="EMBL" id="LAZR01002765">
    <property type="protein sequence ID" value="KKN25856.1"/>
    <property type="molecule type" value="Genomic_DNA"/>
</dbReference>
<protein>
    <submittedName>
        <fullName evidence="1">Uncharacterized protein</fullName>
    </submittedName>
</protein>
<gene>
    <name evidence="1" type="ORF">LCGC14_0880430</name>
</gene>
<reference evidence="1" key="1">
    <citation type="journal article" date="2015" name="Nature">
        <title>Complex archaea that bridge the gap between prokaryotes and eukaryotes.</title>
        <authorList>
            <person name="Spang A."/>
            <person name="Saw J.H."/>
            <person name="Jorgensen S.L."/>
            <person name="Zaremba-Niedzwiedzka K."/>
            <person name="Martijn J."/>
            <person name="Lind A.E."/>
            <person name="van Eijk R."/>
            <person name="Schleper C."/>
            <person name="Guy L."/>
            <person name="Ettema T.J."/>
        </authorList>
    </citation>
    <scope>NUCLEOTIDE SEQUENCE</scope>
</reference>
<proteinExistence type="predicted"/>